<dbReference type="PANTHER" id="PTHR43612">
    <property type="entry name" value="TRIFUNCTIONAL ENZYME SUBUNIT ALPHA"/>
    <property type="match status" value="1"/>
</dbReference>
<proteinExistence type="inferred from homology"/>
<evidence type="ECO:0000256" key="5">
    <source>
        <dbReference type="ARBA" id="ARBA00023002"/>
    </source>
</evidence>
<dbReference type="AlphaFoldDB" id="A0A1E7JW90"/>
<dbReference type="InterPro" id="IPR029045">
    <property type="entry name" value="ClpP/crotonase-like_dom_sf"/>
</dbReference>
<dbReference type="Proteomes" id="UP000176101">
    <property type="component" value="Unassembled WGS sequence"/>
</dbReference>
<keyword evidence="14" id="KW-1185">Reference proteome</keyword>
<dbReference type="GO" id="GO:0016509">
    <property type="term" value="F:long-chain (3S)-3-hydroxyacyl-CoA dehydrogenase (NAD+) activity"/>
    <property type="evidence" value="ECO:0007669"/>
    <property type="project" value="TreeGrafter"/>
</dbReference>
<dbReference type="Gene3D" id="3.90.226.10">
    <property type="entry name" value="2-enoyl-CoA Hydratase, Chain A, domain 1"/>
    <property type="match status" value="1"/>
</dbReference>
<accession>A0A1E7JW90</accession>
<dbReference type="Pfam" id="PF02737">
    <property type="entry name" value="3HCDH_N"/>
    <property type="match status" value="1"/>
</dbReference>
<dbReference type="UniPathway" id="UPA00659"/>
<dbReference type="PATRIC" id="fig|1075402.3.peg.922"/>
<dbReference type="SUPFAM" id="SSF48179">
    <property type="entry name" value="6-phosphogluconate dehydrogenase C-terminal domain-like"/>
    <property type="match status" value="2"/>
</dbReference>
<keyword evidence="9" id="KW-0511">Multifunctional enzyme</keyword>
<keyword evidence="7" id="KW-0443">Lipid metabolism</keyword>
<gene>
    <name evidence="13" type="ORF">AN216_23465</name>
</gene>
<evidence type="ECO:0000256" key="3">
    <source>
        <dbReference type="ARBA" id="ARBA00022832"/>
    </source>
</evidence>
<evidence type="ECO:0000256" key="2">
    <source>
        <dbReference type="ARBA" id="ARBA00007005"/>
    </source>
</evidence>
<evidence type="ECO:0000259" key="12">
    <source>
        <dbReference type="Pfam" id="PF02737"/>
    </source>
</evidence>
<evidence type="ECO:0000256" key="1">
    <source>
        <dbReference type="ARBA" id="ARBA00005005"/>
    </source>
</evidence>
<dbReference type="InterPro" id="IPR008927">
    <property type="entry name" value="6-PGluconate_DH-like_C_sf"/>
</dbReference>
<organism evidence="13 14">
    <name type="scientific">Streptomyces oceani</name>
    <dbReference type="NCBI Taxonomy" id="1075402"/>
    <lineage>
        <taxon>Bacteria</taxon>
        <taxon>Bacillati</taxon>
        <taxon>Actinomycetota</taxon>
        <taxon>Actinomycetes</taxon>
        <taxon>Kitasatosporales</taxon>
        <taxon>Streptomycetaceae</taxon>
        <taxon>Streptomyces</taxon>
    </lineage>
</organism>
<evidence type="ECO:0000256" key="10">
    <source>
        <dbReference type="ARBA" id="ARBA00049556"/>
    </source>
</evidence>
<comment type="pathway">
    <text evidence="1">Lipid metabolism; fatty acid beta-oxidation.</text>
</comment>
<dbReference type="Pfam" id="PF00725">
    <property type="entry name" value="3HCDH"/>
    <property type="match status" value="1"/>
</dbReference>
<keyword evidence="3" id="KW-0276">Fatty acid metabolism</keyword>
<dbReference type="GO" id="GO:0006635">
    <property type="term" value="P:fatty acid beta-oxidation"/>
    <property type="evidence" value="ECO:0007669"/>
    <property type="project" value="UniProtKB-UniPathway"/>
</dbReference>
<evidence type="ECO:0000313" key="14">
    <source>
        <dbReference type="Proteomes" id="UP000176101"/>
    </source>
</evidence>
<dbReference type="CDD" id="cd06558">
    <property type="entry name" value="crotonase-like"/>
    <property type="match status" value="1"/>
</dbReference>
<dbReference type="GO" id="GO:0070403">
    <property type="term" value="F:NAD+ binding"/>
    <property type="evidence" value="ECO:0007669"/>
    <property type="project" value="InterPro"/>
</dbReference>
<evidence type="ECO:0000256" key="8">
    <source>
        <dbReference type="ARBA" id="ARBA00023239"/>
    </source>
</evidence>
<evidence type="ECO:0000256" key="6">
    <source>
        <dbReference type="ARBA" id="ARBA00023027"/>
    </source>
</evidence>
<dbReference type="EMBL" id="LJGU01000151">
    <property type="protein sequence ID" value="OEU95516.1"/>
    <property type="molecule type" value="Genomic_DNA"/>
</dbReference>
<dbReference type="GO" id="GO:0004300">
    <property type="term" value="F:enoyl-CoA hydratase activity"/>
    <property type="evidence" value="ECO:0007669"/>
    <property type="project" value="TreeGrafter"/>
</dbReference>
<feature type="domain" description="3-hydroxyacyl-CoA dehydrogenase NAD binding" evidence="12">
    <location>
        <begin position="324"/>
        <end position="500"/>
    </location>
</feature>
<evidence type="ECO:0000256" key="7">
    <source>
        <dbReference type="ARBA" id="ARBA00023098"/>
    </source>
</evidence>
<comment type="caution">
    <text evidence="13">The sequence shown here is derived from an EMBL/GenBank/DDBJ whole genome shotgun (WGS) entry which is preliminary data.</text>
</comment>
<evidence type="ECO:0000313" key="13">
    <source>
        <dbReference type="EMBL" id="OEU95516.1"/>
    </source>
</evidence>
<keyword evidence="8" id="KW-0456">Lyase</keyword>
<dbReference type="PANTHER" id="PTHR43612:SF3">
    <property type="entry name" value="TRIFUNCTIONAL ENZYME SUBUNIT ALPHA, MITOCHONDRIAL"/>
    <property type="match status" value="1"/>
</dbReference>
<protein>
    <submittedName>
        <fullName evidence="13">3-hydroxyacyl-CoA dehydrogenase</fullName>
    </submittedName>
</protein>
<feature type="domain" description="3-hydroxyacyl-CoA dehydrogenase C-terminal" evidence="11">
    <location>
        <begin position="507"/>
        <end position="587"/>
    </location>
</feature>
<keyword evidence="4" id="KW-0442">Lipid degradation</keyword>
<name>A0A1E7JW90_9ACTN</name>
<comment type="catalytic activity">
    <reaction evidence="10">
        <text>a (3S)-3-hydroxyacyl-CoA + NAD(+) = a 3-oxoacyl-CoA + NADH + H(+)</text>
        <dbReference type="Rhea" id="RHEA:22432"/>
        <dbReference type="ChEBI" id="CHEBI:15378"/>
        <dbReference type="ChEBI" id="CHEBI:57318"/>
        <dbReference type="ChEBI" id="CHEBI:57540"/>
        <dbReference type="ChEBI" id="CHEBI:57945"/>
        <dbReference type="ChEBI" id="CHEBI:90726"/>
        <dbReference type="EC" id="1.1.1.35"/>
    </reaction>
</comment>
<dbReference type="InterPro" id="IPR036291">
    <property type="entry name" value="NAD(P)-bd_dom_sf"/>
</dbReference>
<sequence length="693" mass="73597">MEGQVKDEVVTHATTRVVEVPELTKPVALITLDNGLDPTKPNTFGREGLSSLDAAFDAALATGPAAIAVTGKPSSFSVGADLAAIGMDRDTTLTIGKRGHDAFRRFTDSAIPTFALVNGVAIGGGLELALACHYRAVASDVPAIGFPECGLGLFQGWGGTQLLPNLVGADHAVTVIIENALNNKLLQPPEALELGIADVLLDPADYLDQSLRWIAGVVDGAIEVPRPEMDRGAAWDAAIVRARGIVEARTHGASPGPARAVELLDFARHNDLDRGYPAESEAMADVLLSDELRASLYAMTLVQFHGVLSQDAPDGAPARPVKRLGIVGAGHEASQLALLAVRQLDIPVVLTDPDQARLDEAVGRVREEVETLLDDERISRDEADRVRSLVSGSPDDEGIRDADFVIETVDEDLSVKQRVLAEVEEHVSAECVLATTTSALSVTEIAGELRHPERLVGFHSANPIAELPLLEVIRADRTDDATVATAEALGDGLGKSCVRVSGAPASVLHRVLARFLGEVVATLDEGTPFEVADHALDSLGLSMSPLDLLQLIGPPVALRVTESLHGCFPDRFAVSANLQRLVEADRTSVWLRDAEGNKTLDPEVAALWRTDSSPSTSADVLDRATAALADEIRRLLDEGVVAEPQDVDRCLILGVGWPFWLGGITPYLDRAGVSERVTGRRFLPQGVANVPAN</sequence>
<reference evidence="13 14" key="1">
    <citation type="journal article" date="2016" name="Front. Microbiol.">
        <title>Comparative Genomics Analysis of Streptomyces Species Reveals Their Adaptation to the Marine Environment and Their Diversity at the Genomic Level.</title>
        <authorList>
            <person name="Tian X."/>
            <person name="Zhang Z."/>
            <person name="Yang T."/>
            <person name="Chen M."/>
            <person name="Li J."/>
            <person name="Chen F."/>
            <person name="Yang J."/>
            <person name="Li W."/>
            <person name="Zhang B."/>
            <person name="Zhang Z."/>
            <person name="Wu J."/>
            <person name="Zhang C."/>
            <person name="Long L."/>
            <person name="Xiao J."/>
        </authorList>
    </citation>
    <scope>NUCLEOTIDE SEQUENCE [LARGE SCALE GENOMIC DNA]</scope>
    <source>
        <strain evidence="13 14">SCSIO 02100</strain>
    </source>
</reference>
<dbReference type="SUPFAM" id="SSF51735">
    <property type="entry name" value="NAD(P)-binding Rossmann-fold domains"/>
    <property type="match status" value="1"/>
</dbReference>
<dbReference type="Gene3D" id="1.10.1040.50">
    <property type="match status" value="1"/>
</dbReference>
<dbReference type="SUPFAM" id="SSF52096">
    <property type="entry name" value="ClpP/crotonase"/>
    <property type="match status" value="1"/>
</dbReference>
<dbReference type="InterPro" id="IPR006176">
    <property type="entry name" value="3-OHacyl-CoA_DH_NAD-bd"/>
</dbReference>
<keyword evidence="5" id="KW-0560">Oxidoreductase</keyword>
<dbReference type="OrthoDB" id="9771883at2"/>
<keyword evidence="6" id="KW-0520">NAD</keyword>
<evidence type="ECO:0000256" key="4">
    <source>
        <dbReference type="ARBA" id="ARBA00022963"/>
    </source>
</evidence>
<evidence type="ECO:0000256" key="9">
    <source>
        <dbReference type="ARBA" id="ARBA00023268"/>
    </source>
</evidence>
<evidence type="ECO:0000259" key="11">
    <source>
        <dbReference type="Pfam" id="PF00725"/>
    </source>
</evidence>
<dbReference type="Pfam" id="PF00378">
    <property type="entry name" value="ECH_1"/>
    <property type="match status" value="1"/>
</dbReference>
<dbReference type="InterPro" id="IPR001753">
    <property type="entry name" value="Enoyl-CoA_hydra/iso"/>
</dbReference>
<dbReference type="STRING" id="1075402.AN216_23465"/>
<comment type="similarity">
    <text evidence="2">In the central section; belongs to the 3-hydroxyacyl-CoA dehydrogenase family.</text>
</comment>
<dbReference type="InterPro" id="IPR050136">
    <property type="entry name" value="FA_oxidation_alpha_subunit"/>
</dbReference>
<dbReference type="Gene3D" id="3.40.50.720">
    <property type="entry name" value="NAD(P)-binding Rossmann-like Domain"/>
    <property type="match status" value="1"/>
</dbReference>
<dbReference type="InterPro" id="IPR006108">
    <property type="entry name" value="3HC_DH_C"/>
</dbReference>